<dbReference type="PANTHER" id="PTHR22925:SF3">
    <property type="entry name" value="GLYCOSYL HYDROLASE FAMILY PROTEIN 43"/>
    <property type="match status" value="1"/>
</dbReference>
<dbReference type="PANTHER" id="PTHR22925">
    <property type="entry name" value="GLYCOSYL HYDROLASE 43 FAMILY MEMBER"/>
    <property type="match status" value="1"/>
</dbReference>
<sequence length="313" mass="33835">MTKVTPIYAHEGHIITQDDGLLLWYGTGQKHLEGDDWLSDSIRLYTSRDFSNWRSKGRVFLTSSIPQLPAPPPYRIGSVNALYNAVRRQYVLIFSVSSLDRSFSAIGFATSVAPSGPFKWERASVSDGAPTSDVAVAWDEDGGGASAYLVRSTGANGTTISRLRDDFLGTTGACGYAPPTGAPALFKSGGRWYLFGSRHKGWQPGAPQLFASDSGDLCGATWSKLPRPADGRGADTTFDSQPAFVHTFRWQGGGELQIYAGDRWNAEGEGGVGNASYVFLPLLPAGDGGDPPGFELQWLERWRLGDYKPITPS</sequence>
<dbReference type="KEGG" id="mng:MNEG_1655"/>
<gene>
    <name evidence="1" type="ORF">MNEG_1655</name>
</gene>
<name>A0A0D2MUT1_9CHLO</name>
<dbReference type="OrthoDB" id="541193at2759"/>
<accession>A0A0D2MUT1</accession>
<proteinExistence type="predicted"/>
<dbReference type="CDD" id="cd08985">
    <property type="entry name" value="GH43_CtGH43-like"/>
    <property type="match status" value="1"/>
</dbReference>
<dbReference type="Proteomes" id="UP000054498">
    <property type="component" value="Unassembled WGS sequence"/>
</dbReference>
<dbReference type="Gene3D" id="2.115.10.20">
    <property type="entry name" value="Glycosyl hydrolase domain, family 43"/>
    <property type="match status" value="1"/>
</dbReference>
<evidence type="ECO:0000313" key="1">
    <source>
        <dbReference type="EMBL" id="KIZ06305.1"/>
    </source>
</evidence>
<dbReference type="AlphaFoldDB" id="A0A0D2MUT1"/>
<dbReference type="SUPFAM" id="SSF75005">
    <property type="entry name" value="Arabinanase/levansucrase/invertase"/>
    <property type="match status" value="1"/>
</dbReference>
<protein>
    <submittedName>
        <fullName evidence="1">Uncharacterized protein</fullName>
    </submittedName>
</protein>
<dbReference type="EMBL" id="KK100390">
    <property type="protein sequence ID" value="KIZ06305.1"/>
    <property type="molecule type" value="Genomic_DNA"/>
</dbReference>
<organism evidence="1 2">
    <name type="scientific">Monoraphidium neglectum</name>
    <dbReference type="NCBI Taxonomy" id="145388"/>
    <lineage>
        <taxon>Eukaryota</taxon>
        <taxon>Viridiplantae</taxon>
        <taxon>Chlorophyta</taxon>
        <taxon>core chlorophytes</taxon>
        <taxon>Chlorophyceae</taxon>
        <taxon>CS clade</taxon>
        <taxon>Sphaeropleales</taxon>
        <taxon>Selenastraceae</taxon>
        <taxon>Monoraphidium</taxon>
    </lineage>
</organism>
<dbReference type="InterPro" id="IPR023296">
    <property type="entry name" value="Glyco_hydro_beta-prop_sf"/>
</dbReference>
<dbReference type="RefSeq" id="XP_013905324.1">
    <property type="nucleotide sequence ID" value="XM_014049870.1"/>
</dbReference>
<dbReference type="GeneID" id="25734320"/>
<evidence type="ECO:0000313" key="2">
    <source>
        <dbReference type="Proteomes" id="UP000054498"/>
    </source>
</evidence>
<reference evidence="1 2" key="1">
    <citation type="journal article" date="2013" name="BMC Genomics">
        <title>Reconstruction of the lipid metabolism for the microalga Monoraphidium neglectum from its genome sequence reveals characteristics suitable for biofuel production.</title>
        <authorList>
            <person name="Bogen C."/>
            <person name="Al-Dilaimi A."/>
            <person name="Albersmeier A."/>
            <person name="Wichmann J."/>
            <person name="Grundmann M."/>
            <person name="Rupp O."/>
            <person name="Lauersen K.J."/>
            <person name="Blifernez-Klassen O."/>
            <person name="Kalinowski J."/>
            <person name="Goesmann A."/>
            <person name="Mussgnug J.H."/>
            <person name="Kruse O."/>
        </authorList>
    </citation>
    <scope>NUCLEOTIDE SEQUENCE [LARGE SCALE GENOMIC DNA]</scope>
    <source>
        <strain evidence="1 2">SAG 48.87</strain>
    </source>
</reference>
<keyword evidence="2" id="KW-1185">Reference proteome</keyword>
<dbReference type="STRING" id="145388.A0A0D2MUT1"/>